<evidence type="ECO:0000256" key="1">
    <source>
        <dbReference type="SAM" id="Phobius"/>
    </source>
</evidence>
<dbReference type="PANTHER" id="PTHR46902:SF1">
    <property type="entry name" value="DOMON DOMAIN-CONTAINING PROTEIN FRRS1L"/>
    <property type="match status" value="1"/>
</dbReference>
<keyword evidence="1" id="KW-0812">Transmembrane</keyword>
<name>A0AAN5CNC5_9BILA</name>
<evidence type="ECO:0000313" key="3">
    <source>
        <dbReference type="EMBL" id="GMR47636.1"/>
    </source>
</evidence>
<proteinExistence type="predicted"/>
<protein>
    <recommendedName>
        <fullName evidence="2">DOMON domain-containing protein</fullName>
    </recommendedName>
</protein>
<accession>A0AAN5CNC5</accession>
<evidence type="ECO:0000313" key="4">
    <source>
        <dbReference type="Proteomes" id="UP001328107"/>
    </source>
</evidence>
<feature type="transmembrane region" description="Helical" evidence="1">
    <location>
        <begin position="20"/>
        <end position="37"/>
    </location>
</feature>
<dbReference type="InterPro" id="IPR005018">
    <property type="entry name" value="DOMON_domain"/>
</dbReference>
<dbReference type="Proteomes" id="UP001328107">
    <property type="component" value="Unassembled WGS sequence"/>
</dbReference>
<dbReference type="AlphaFoldDB" id="A0AAN5CNC5"/>
<dbReference type="PANTHER" id="PTHR46902">
    <property type="entry name" value="DOMON DOMAIN-CONTAINING PROTEIN FRRS1L"/>
    <property type="match status" value="1"/>
</dbReference>
<dbReference type="SMART" id="SM00664">
    <property type="entry name" value="DoH"/>
    <property type="match status" value="1"/>
</dbReference>
<feature type="domain" description="DOMON" evidence="2">
    <location>
        <begin position="101"/>
        <end position="202"/>
    </location>
</feature>
<sequence length="289" mass="32376">FLPLPSLFRPFLHSSNQFMMIIPLLLLSFFSSSVFSIRSWTRQIDLDNSECNRTKWCMMRPRGCHPDRDCTQGYMLSVVGPNQLKVEMFAQSLVPSVPLQYLALGFSKDQKMGSDMVSECVVSETGVEGGEVFLSYNGGKNNDRVHIDDLEAEVIYSDIRSSVVNGRISCTFIQSIRPQIDSSHGGRIVDLDTDFYIFGATGSAQPDEVNPHDLNRDSFYFPLISEEMVNPIKIGNTKFAHPGTLIGKTTWRPTTHSHHLTTPRPVVVAASSVILSFLTLVLPLTYFLF</sequence>
<feature type="transmembrane region" description="Helical" evidence="1">
    <location>
        <begin position="266"/>
        <end position="288"/>
    </location>
</feature>
<dbReference type="EMBL" id="BTRK01000004">
    <property type="protein sequence ID" value="GMR47636.1"/>
    <property type="molecule type" value="Genomic_DNA"/>
</dbReference>
<dbReference type="CDD" id="cd09628">
    <property type="entry name" value="DOMON_SDR_2_like"/>
    <property type="match status" value="1"/>
</dbReference>
<keyword evidence="1" id="KW-1133">Transmembrane helix</keyword>
<reference evidence="4" key="1">
    <citation type="submission" date="2022-10" db="EMBL/GenBank/DDBJ databases">
        <title>Genome assembly of Pristionchus species.</title>
        <authorList>
            <person name="Yoshida K."/>
            <person name="Sommer R.J."/>
        </authorList>
    </citation>
    <scope>NUCLEOTIDE SEQUENCE [LARGE SCALE GENOMIC DNA]</scope>
    <source>
        <strain evidence="4">RS5460</strain>
    </source>
</reference>
<evidence type="ECO:0000259" key="2">
    <source>
        <dbReference type="SMART" id="SM00664"/>
    </source>
</evidence>
<organism evidence="3 4">
    <name type="scientific">Pristionchus mayeri</name>
    <dbReference type="NCBI Taxonomy" id="1317129"/>
    <lineage>
        <taxon>Eukaryota</taxon>
        <taxon>Metazoa</taxon>
        <taxon>Ecdysozoa</taxon>
        <taxon>Nematoda</taxon>
        <taxon>Chromadorea</taxon>
        <taxon>Rhabditida</taxon>
        <taxon>Rhabditina</taxon>
        <taxon>Diplogasteromorpha</taxon>
        <taxon>Diplogasteroidea</taxon>
        <taxon>Neodiplogasteridae</taxon>
        <taxon>Pristionchus</taxon>
    </lineage>
</organism>
<feature type="non-terminal residue" evidence="3">
    <location>
        <position position="1"/>
    </location>
</feature>
<comment type="caution">
    <text evidence="3">The sequence shown here is derived from an EMBL/GenBank/DDBJ whole genome shotgun (WGS) entry which is preliminary data.</text>
</comment>
<keyword evidence="4" id="KW-1185">Reference proteome</keyword>
<dbReference type="InterPro" id="IPR042789">
    <property type="entry name" value="FRRS1L"/>
</dbReference>
<keyword evidence="1" id="KW-0472">Membrane</keyword>
<dbReference type="GO" id="GO:1900449">
    <property type="term" value="P:regulation of glutamate receptor signaling pathway"/>
    <property type="evidence" value="ECO:0007669"/>
    <property type="project" value="InterPro"/>
</dbReference>
<gene>
    <name evidence="3" type="ORF">PMAYCL1PPCAC_17831</name>
</gene>